<dbReference type="GO" id="GO:0016020">
    <property type="term" value="C:membrane"/>
    <property type="evidence" value="ECO:0007669"/>
    <property type="project" value="UniProtKB-SubCell"/>
</dbReference>
<organism evidence="11 12">
    <name type="scientific">Tetracentron sinense</name>
    <name type="common">Spur-leaf</name>
    <dbReference type="NCBI Taxonomy" id="13715"/>
    <lineage>
        <taxon>Eukaryota</taxon>
        <taxon>Viridiplantae</taxon>
        <taxon>Streptophyta</taxon>
        <taxon>Embryophyta</taxon>
        <taxon>Tracheophyta</taxon>
        <taxon>Spermatophyta</taxon>
        <taxon>Magnoliopsida</taxon>
        <taxon>Trochodendrales</taxon>
        <taxon>Trochodendraceae</taxon>
        <taxon>Tetracentron</taxon>
    </lineage>
</organism>
<keyword evidence="12" id="KW-1185">Reference proteome</keyword>
<dbReference type="InterPro" id="IPR043926">
    <property type="entry name" value="ABCG_dom"/>
</dbReference>
<dbReference type="GO" id="GO:0016887">
    <property type="term" value="F:ATP hydrolysis activity"/>
    <property type="evidence" value="ECO:0007669"/>
    <property type="project" value="InterPro"/>
</dbReference>
<dbReference type="Pfam" id="PF01061">
    <property type="entry name" value="ABC2_membrane"/>
    <property type="match status" value="1"/>
</dbReference>
<feature type="domain" description="ABC transporter" evidence="10">
    <location>
        <begin position="1"/>
        <end position="209"/>
    </location>
</feature>
<dbReference type="InterPro" id="IPR027417">
    <property type="entry name" value="P-loop_NTPase"/>
</dbReference>
<dbReference type="EMBL" id="JABCRI010000006">
    <property type="protein sequence ID" value="KAF8404630.1"/>
    <property type="molecule type" value="Genomic_DNA"/>
</dbReference>
<keyword evidence="4 9" id="KW-0812">Transmembrane</keyword>
<keyword evidence="8 9" id="KW-0472">Membrane</keyword>
<gene>
    <name evidence="11" type="ORF">HHK36_009518</name>
</gene>
<dbReference type="PROSITE" id="PS50893">
    <property type="entry name" value="ABC_TRANSPORTER_2"/>
    <property type="match status" value="1"/>
</dbReference>
<proteinExistence type="inferred from homology"/>
<keyword evidence="3" id="KW-0813">Transport</keyword>
<dbReference type="SUPFAM" id="SSF52540">
    <property type="entry name" value="P-loop containing nucleoside triphosphate hydrolases"/>
    <property type="match status" value="1"/>
</dbReference>
<evidence type="ECO:0000256" key="5">
    <source>
        <dbReference type="ARBA" id="ARBA00022741"/>
    </source>
</evidence>
<dbReference type="InterPro" id="IPR013525">
    <property type="entry name" value="ABC2_TM"/>
</dbReference>
<evidence type="ECO:0000259" key="10">
    <source>
        <dbReference type="PROSITE" id="PS50893"/>
    </source>
</evidence>
<evidence type="ECO:0000256" key="7">
    <source>
        <dbReference type="ARBA" id="ARBA00022989"/>
    </source>
</evidence>
<dbReference type="AlphaFoldDB" id="A0A834ZD01"/>
<evidence type="ECO:0000256" key="9">
    <source>
        <dbReference type="SAM" id="Phobius"/>
    </source>
</evidence>
<dbReference type="OMA" id="RCHTSIR"/>
<dbReference type="Pfam" id="PF19055">
    <property type="entry name" value="ABC2_membrane_7"/>
    <property type="match status" value="1"/>
</dbReference>
<dbReference type="GO" id="GO:0140359">
    <property type="term" value="F:ABC-type transporter activity"/>
    <property type="evidence" value="ECO:0007669"/>
    <property type="project" value="InterPro"/>
</dbReference>
<evidence type="ECO:0000256" key="3">
    <source>
        <dbReference type="ARBA" id="ARBA00022448"/>
    </source>
</evidence>
<evidence type="ECO:0000256" key="1">
    <source>
        <dbReference type="ARBA" id="ARBA00004141"/>
    </source>
</evidence>
<dbReference type="PANTHER" id="PTHR48042">
    <property type="entry name" value="ABC TRANSPORTER G FAMILY MEMBER 11"/>
    <property type="match status" value="1"/>
</dbReference>
<protein>
    <recommendedName>
        <fullName evidence="10">ABC transporter domain-containing protein</fullName>
    </recommendedName>
</protein>
<dbReference type="PROSITE" id="PS00211">
    <property type="entry name" value="ABC_TRANSPORTER_1"/>
    <property type="match status" value="1"/>
</dbReference>
<keyword evidence="6" id="KW-0067">ATP-binding</keyword>
<feature type="transmembrane region" description="Helical" evidence="9">
    <location>
        <begin position="306"/>
        <end position="328"/>
    </location>
</feature>
<dbReference type="InterPro" id="IPR052215">
    <property type="entry name" value="Plant_ABCG"/>
</dbReference>
<feature type="transmembrane region" description="Helical" evidence="9">
    <location>
        <begin position="340"/>
        <end position="360"/>
    </location>
</feature>
<dbReference type="Pfam" id="PF00005">
    <property type="entry name" value="ABC_tran"/>
    <property type="match status" value="1"/>
</dbReference>
<evidence type="ECO:0000256" key="4">
    <source>
        <dbReference type="ARBA" id="ARBA00022692"/>
    </source>
</evidence>
<feature type="transmembrane region" description="Helical" evidence="9">
    <location>
        <begin position="380"/>
        <end position="407"/>
    </location>
</feature>
<evidence type="ECO:0000313" key="11">
    <source>
        <dbReference type="EMBL" id="KAF8404630.1"/>
    </source>
</evidence>
<sequence>MGPSGCGKSTLLDALAGRLGSNTRQSGEIQINGRKQRLAFGTSAYVTQDDTLMTTLTVKEAVYYSAQLQLPDSMSRSEKKERAEMIIREMGLQDAMNTRIGGWNIKGLSGGQKRRVTICIEILKRPKLLFLDEPTSGLDSAASFHVMNRIAGLARQDGRTVIASIHQPSSEVFELFHKLYLLSSGRTIYFGPATAANEFFALHGFPCPSLRNPSDHYLRTINKDFDTDIEEGLGGKISSEEAISILVNAYKSSETCQDVKRRVAEICKQDGAPLEKKIRSQASFITQCLVLTRRSFVNMYRDIGYYWMRLAIYIALCLCVGTIFYDIGHTYGSIQARGSMLMFVATFITFMAIGGFPSFVEDMKIFGRERLNGHYSIGAFVIGNTLSSVPYLLINSLIPGAIAYYLVGLQLGFGHFVYFILILFMCTMLVESLMMIVASIVPNFLVGIITGAGVQGLMILNGGFFRLPDDLPKPVWKYPMYYIAFHKYAYQGFYKNEFEGLTFPSSQAGGAPTINGEEILRNIWQMEMGYSKWVDLAILLEMVVLYRLMFLVIVKTNEEVKPIISALMVATPKQTKQITENPYSTP</sequence>
<comment type="similarity">
    <text evidence="2">Belongs to the ABC transporter superfamily. ABCG family. Eye pigment precursor importer (TC 3.A.1.204) subfamily.</text>
</comment>
<evidence type="ECO:0000256" key="6">
    <source>
        <dbReference type="ARBA" id="ARBA00022840"/>
    </source>
</evidence>
<keyword evidence="5" id="KW-0547">Nucleotide-binding</keyword>
<evidence type="ECO:0000313" key="12">
    <source>
        <dbReference type="Proteomes" id="UP000655225"/>
    </source>
</evidence>
<keyword evidence="7 9" id="KW-1133">Transmembrane helix</keyword>
<dbReference type="PANTHER" id="PTHR48042:SF19">
    <property type="entry name" value="OS09G0472100 PROTEIN"/>
    <property type="match status" value="1"/>
</dbReference>
<dbReference type="InterPro" id="IPR003593">
    <property type="entry name" value="AAA+_ATPase"/>
</dbReference>
<name>A0A834ZD01_TETSI</name>
<dbReference type="InterPro" id="IPR003439">
    <property type="entry name" value="ABC_transporter-like_ATP-bd"/>
</dbReference>
<reference evidence="11 12" key="1">
    <citation type="submission" date="2020-04" db="EMBL/GenBank/DDBJ databases">
        <title>Plant Genome Project.</title>
        <authorList>
            <person name="Zhang R.-G."/>
        </authorList>
    </citation>
    <scope>NUCLEOTIDE SEQUENCE [LARGE SCALE GENOMIC DNA]</scope>
    <source>
        <strain evidence="11">YNK0</strain>
        <tissue evidence="11">Leaf</tissue>
    </source>
</reference>
<evidence type="ECO:0000256" key="8">
    <source>
        <dbReference type="ARBA" id="ARBA00023136"/>
    </source>
</evidence>
<dbReference type="OrthoDB" id="66620at2759"/>
<feature type="transmembrane region" description="Helical" evidence="9">
    <location>
        <begin position="444"/>
        <end position="467"/>
    </location>
</feature>
<dbReference type="Gene3D" id="3.40.50.300">
    <property type="entry name" value="P-loop containing nucleotide triphosphate hydrolases"/>
    <property type="match status" value="1"/>
</dbReference>
<dbReference type="InterPro" id="IPR017871">
    <property type="entry name" value="ABC_transporter-like_CS"/>
</dbReference>
<evidence type="ECO:0000256" key="2">
    <source>
        <dbReference type="ARBA" id="ARBA00005814"/>
    </source>
</evidence>
<dbReference type="GO" id="GO:0005524">
    <property type="term" value="F:ATP binding"/>
    <property type="evidence" value="ECO:0007669"/>
    <property type="project" value="UniProtKB-KW"/>
</dbReference>
<dbReference type="SMART" id="SM00382">
    <property type="entry name" value="AAA"/>
    <property type="match status" value="1"/>
</dbReference>
<accession>A0A834ZD01</accession>
<comment type="caution">
    <text evidence="11">The sequence shown here is derived from an EMBL/GenBank/DDBJ whole genome shotgun (WGS) entry which is preliminary data.</text>
</comment>
<dbReference type="Proteomes" id="UP000655225">
    <property type="component" value="Unassembled WGS sequence"/>
</dbReference>
<comment type="subcellular location">
    <subcellularLocation>
        <location evidence="1">Membrane</location>
        <topology evidence="1">Multi-pass membrane protein</topology>
    </subcellularLocation>
</comment>